<protein>
    <submittedName>
        <fullName evidence="1">Uncharacterized protein</fullName>
    </submittedName>
</protein>
<dbReference type="KEGG" id="pphr:APZ00_10365"/>
<dbReference type="RefSeq" id="WP_058898891.1">
    <property type="nucleotide sequence ID" value="NZ_CP013068.1"/>
</dbReference>
<sequence>MVDYRDLATVKQVAADSPVITEHTLRWWIFHAETNGLKPALLKIGGRIYIDRAEFNKWLEGQRMAPKPLKPAA</sequence>
<keyword evidence="2" id="KW-1185">Reference proteome</keyword>
<dbReference type="AlphaFoldDB" id="A0A0U3PTE1"/>
<dbReference type="Proteomes" id="UP000064921">
    <property type="component" value="Chromosome"/>
</dbReference>
<evidence type="ECO:0000313" key="1">
    <source>
        <dbReference type="EMBL" id="ALV27412.1"/>
    </source>
</evidence>
<dbReference type="EMBL" id="CP013068">
    <property type="protein sequence ID" value="ALV27412.1"/>
    <property type="molecule type" value="Genomic_DNA"/>
</dbReference>
<organism evidence="1 2">
    <name type="scientific">Pannonibacter phragmitetus</name>
    <dbReference type="NCBI Taxonomy" id="121719"/>
    <lineage>
        <taxon>Bacteria</taxon>
        <taxon>Pseudomonadati</taxon>
        <taxon>Pseudomonadota</taxon>
        <taxon>Alphaproteobacteria</taxon>
        <taxon>Hyphomicrobiales</taxon>
        <taxon>Stappiaceae</taxon>
        <taxon>Pannonibacter</taxon>
    </lineage>
</organism>
<name>A0A0U3PTE1_9HYPH</name>
<evidence type="ECO:0000313" key="2">
    <source>
        <dbReference type="Proteomes" id="UP000064921"/>
    </source>
</evidence>
<proteinExistence type="predicted"/>
<gene>
    <name evidence="1" type="ORF">APZ00_10365</name>
</gene>
<accession>A0A0U3PTE1</accession>
<reference evidence="1 2" key="1">
    <citation type="submission" date="2015-10" db="EMBL/GenBank/DDBJ databases">
        <title>The world's first case of liver abscess caused by Pannonibacter phragmitetus.</title>
        <authorList>
            <person name="Ming D."/>
            <person name="Wang M."/>
            <person name="Zhou Y."/>
            <person name="Jiang T."/>
            <person name="Hu S."/>
        </authorList>
    </citation>
    <scope>NUCLEOTIDE SEQUENCE [LARGE SCALE GENOMIC DNA]</scope>
    <source>
        <strain evidence="1 2">31801</strain>
    </source>
</reference>